<reference evidence="1 2" key="1">
    <citation type="submission" date="2024-09" db="EMBL/GenBank/DDBJ databases">
        <authorList>
            <person name="Sun Q."/>
            <person name="Mori K."/>
        </authorList>
    </citation>
    <scope>NUCLEOTIDE SEQUENCE [LARGE SCALE GENOMIC DNA]</scope>
    <source>
        <strain evidence="1 2">CCM 3426</strain>
    </source>
</reference>
<protein>
    <submittedName>
        <fullName evidence="1">Ankyrin repeat domain-containing protein</fullName>
    </submittedName>
</protein>
<name>A0ABV5IG96_9ACTN</name>
<gene>
    <name evidence="1" type="ORF">ACFFV7_16345</name>
</gene>
<dbReference type="InterPro" id="IPR036770">
    <property type="entry name" value="Ankyrin_rpt-contain_sf"/>
</dbReference>
<proteinExistence type="predicted"/>
<accession>A0ABV5IG96</accession>
<dbReference type="Gene3D" id="1.25.40.20">
    <property type="entry name" value="Ankyrin repeat-containing domain"/>
    <property type="match status" value="1"/>
</dbReference>
<keyword evidence="2" id="KW-1185">Reference proteome</keyword>
<organism evidence="1 2">
    <name type="scientific">Nonomuraea spiralis</name>
    <dbReference type="NCBI Taxonomy" id="46182"/>
    <lineage>
        <taxon>Bacteria</taxon>
        <taxon>Bacillati</taxon>
        <taxon>Actinomycetota</taxon>
        <taxon>Actinomycetes</taxon>
        <taxon>Streptosporangiales</taxon>
        <taxon>Streptosporangiaceae</taxon>
        <taxon>Nonomuraea</taxon>
    </lineage>
</organism>
<dbReference type="EMBL" id="JBHMEI010000013">
    <property type="protein sequence ID" value="MFB9202769.1"/>
    <property type="molecule type" value="Genomic_DNA"/>
</dbReference>
<dbReference type="Proteomes" id="UP001589647">
    <property type="component" value="Unassembled WGS sequence"/>
</dbReference>
<dbReference type="RefSeq" id="WP_189645996.1">
    <property type="nucleotide sequence ID" value="NZ_BMRC01000002.1"/>
</dbReference>
<sequence>MVVTKEAGWVGLGWNDWSDLGEIRARLDSGADPHADLWHQGPPLHLAAEYGSPEVIAELARRVGDVDAVHEGRSALWQAVFTNRRDNALALAAAGADPWRPMTGGWSPGRLSLAGPNPGLFFPFPRDKPTLSEAENAAVLEAERLIEALGDFTYEGLGLACVAGITAAEAARRLGAAVAEGAGIDGVLDGPYPGEGVGLVGATDVPGGCVVSRRDGFEVAGADVINRLSAGTVCYALIADPTSGDRGCSSRDGVIEEWDAHPGVGLVTPDSSADEVLAAFLYQEEAVAYACAYAGLRLTDARPVLGPPDLWLRLPARGDVTG</sequence>
<evidence type="ECO:0000313" key="2">
    <source>
        <dbReference type="Proteomes" id="UP001589647"/>
    </source>
</evidence>
<comment type="caution">
    <text evidence="1">The sequence shown here is derived from an EMBL/GenBank/DDBJ whole genome shotgun (WGS) entry which is preliminary data.</text>
</comment>
<evidence type="ECO:0000313" key="1">
    <source>
        <dbReference type="EMBL" id="MFB9202769.1"/>
    </source>
</evidence>
<dbReference type="SUPFAM" id="SSF48403">
    <property type="entry name" value="Ankyrin repeat"/>
    <property type="match status" value="1"/>
</dbReference>